<keyword evidence="8" id="KW-0460">Magnesium</keyword>
<dbReference type="FunFam" id="3.30.470.20:FF:000058">
    <property type="entry name" value="Alpha-aminoadipate--LysW ligase LysX protein"/>
    <property type="match status" value="1"/>
</dbReference>
<dbReference type="AlphaFoldDB" id="A0A7W7Q1Y6"/>
<gene>
    <name evidence="12" type="ORF">FHR82_001516</name>
</gene>
<dbReference type="EMBL" id="JACHJQ010000002">
    <property type="protein sequence ID" value="MBB4905299.1"/>
    <property type="molecule type" value="Genomic_DNA"/>
</dbReference>
<dbReference type="Gene3D" id="3.30.470.20">
    <property type="entry name" value="ATP-grasp fold, B domain"/>
    <property type="match status" value="1"/>
</dbReference>
<evidence type="ECO:0000256" key="2">
    <source>
        <dbReference type="ARBA" id="ARBA00006239"/>
    </source>
</evidence>
<comment type="caution">
    <text evidence="12">The sequence shown here is derived from an EMBL/GenBank/DDBJ whole genome shotgun (WGS) entry which is preliminary data.</text>
</comment>
<dbReference type="SUPFAM" id="SSF56059">
    <property type="entry name" value="Glutathione synthetase ATP-binding domain-like"/>
    <property type="match status" value="1"/>
</dbReference>
<evidence type="ECO:0000256" key="4">
    <source>
        <dbReference type="ARBA" id="ARBA00022605"/>
    </source>
</evidence>
<proteinExistence type="inferred from homology"/>
<dbReference type="InterPro" id="IPR004666">
    <property type="entry name" value="Rp_bS6_RimK/Lys_biosynth_LsyX"/>
</dbReference>
<keyword evidence="3 12" id="KW-0436">Ligase</keyword>
<keyword evidence="6 10" id="KW-0547">Nucleotide-binding</keyword>
<dbReference type="Pfam" id="PF08443">
    <property type="entry name" value="RimK"/>
    <property type="match status" value="1"/>
</dbReference>
<comment type="similarity">
    <text evidence="2">Belongs to the RimK family. LysX subfamily.</text>
</comment>
<evidence type="ECO:0000256" key="6">
    <source>
        <dbReference type="ARBA" id="ARBA00022741"/>
    </source>
</evidence>
<dbReference type="GO" id="GO:0018169">
    <property type="term" value="F:ribosomal S6-glutamic acid ligase activity"/>
    <property type="evidence" value="ECO:0007669"/>
    <property type="project" value="TreeGrafter"/>
</dbReference>
<dbReference type="Gene3D" id="3.40.50.20">
    <property type="match status" value="1"/>
</dbReference>
<dbReference type="NCBIfam" id="TIGR02144">
    <property type="entry name" value="LysX_arch"/>
    <property type="match status" value="1"/>
</dbReference>
<dbReference type="Gene3D" id="3.30.1490.20">
    <property type="entry name" value="ATP-grasp fold, A domain"/>
    <property type="match status" value="1"/>
</dbReference>
<dbReference type="EC" id="6.3.2.43" evidence="12"/>
<feature type="domain" description="ATP-grasp" evidence="11">
    <location>
        <begin position="102"/>
        <end position="286"/>
    </location>
</feature>
<reference evidence="12 13" key="1">
    <citation type="submission" date="2020-08" db="EMBL/GenBank/DDBJ databases">
        <title>Genomic Encyclopedia of Type Strains, Phase III (KMG-III): the genomes of soil and plant-associated and newly described type strains.</title>
        <authorList>
            <person name="Whitman W."/>
        </authorList>
    </citation>
    <scope>NUCLEOTIDE SEQUENCE [LARGE SCALE GENOMIC DNA]</scope>
    <source>
        <strain evidence="12 13">CECT 8960</strain>
    </source>
</reference>
<dbReference type="GO" id="GO:0005524">
    <property type="term" value="F:ATP binding"/>
    <property type="evidence" value="ECO:0007669"/>
    <property type="project" value="UniProtKB-UniRule"/>
</dbReference>
<dbReference type="GO" id="GO:0005737">
    <property type="term" value="C:cytoplasm"/>
    <property type="evidence" value="ECO:0007669"/>
    <property type="project" value="TreeGrafter"/>
</dbReference>
<dbReference type="Proteomes" id="UP000520767">
    <property type="component" value="Unassembled WGS sequence"/>
</dbReference>
<evidence type="ECO:0000256" key="5">
    <source>
        <dbReference type="ARBA" id="ARBA00022723"/>
    </source>
</evidence>
<dbReference type="Pfam" id="PF22626">
    <property type="entry name" value="LysX_preATP_grasp"/>
    <property type="match status" value="1"/>
</dbReference>
<dbReference type="PANTHER" id="PTHR21621">
    <property type="entry name" value="RIBOSOMAL PROTEIN S6 MODIFICATION PROTEIN"/>
    <property type="match status" value="1"/>
</dbReference>
<dbReference type="InterPro" id="IPR013651">
    <property type="entry name" value="ATP-grasp_RimK-type"/>
</dbReference>
<dbReference type="SUPFAM" id="SSF52440">
    <property type="entry name" value="PreATP-grasp domain"/>
    <property type="match status" value="1"/>
</dbReference>
<keyword evidence="4" id="KW-0028">Amino-acid biosynthesis</keyword>
<accession>A0A7W7Q1Y6</accession>
<evidence type="ECO:0000313" key="12">
    <source>
        <dbReference type="EMBL" id="MBB4905299.1"/>
    </source>
</evidence>
<dbReference type="InterPro" id="IPR011761">
    <property type="entry name" value="ATP-grasp"/>
</dbReference>
<comment type="pathway">
    <text evidence="9">Amino-acid biosynthesis.</text>
</comment>
<evidence type="ECO:0000259" key="11">
    <source>
        <dbReference type="PROSITE" id="PS50975"/>
    </source>
</evidence>
<dbReference type="PANTHER" id="PTHR21621:SF0">
    <property type="entry name" value="BETA-CITRYLGLUTAMATE SYNTHASE B-RELATED"/>
    <property type="match status" value="1"/>
</dbReference>
<evidence type="ECO:0000256" key="7">
    <source>
        <dbReference type="ARBA" id="ARBA00022840"/>
    </source>
</evidence>
<name>A0A7W7Q1Y6_9PSEU</name>
<evidence type="ECO:0000256" key="3">
    <source>
        <dbReference type="ARBA" id="ARBA00022598"/>
    </source>
</evidence>
<dbReference type="PROSITE" id="PS50975">
    <property type="entry name" value="ATP_GRASP"/>
    <property type="match status" value="1"/>
</dbReference>
<dbReference type="InterPro" id="IPR013815">
    <property type="entry name" value="ATP_grasp_subdomain_1"/>
</dbReference>
<evidence type="ECO:0000256" key="9">
    <source>
        <dbReference type="ARBA" id="ARBA00029440"/>
    </source>
</evidence>
<dbReference type="RefSeq" id="WP_221463550.1">
    <property type="nucleotide sequence ID" value="NZ_JACHJQ010000002.1"/>
</dbReference>
<evidence type="ECO:0000256" key="10">
    <source>
        <dbReference type="PROSITE-ProRule" id="PRU00409"/>
    </source>
</evidence>
<dbReference type="GO" id="GO:0009432">
    <property type="term" value="P:SOS response"/>
    <property type="evidence" value="ECO:0007669"/>
    <property type="project" value="TreeGrafter"/>
</dbReference>
<keyword evidence="7 10" id="KW-0067">ATP-binding</keyword>
<dbReference type="InterPro" id="IPR011870">
    <property type="entry name" value="LysX_arch"/>
</dbReference>
<organism evidence="12 13">
    <name type="scientific">Actinophytocola algeriensis</name>
    <dbReference type="NCBI Taxonomy" id="1768010"/>
    <lineage>
        <taxon>Bacteria</taxon>
        <taxon>Bacillati</taxon>
        <taxon>Actinomycetota</taxon>
        <taxon>Actinomycetes</taxon>
        <taxon>Pseudonocardiales</taxon>
        <taxon>Pseudonocardiaceae</taxon>
    </lineage>
</organism>
<dbReference type="NCBIfam" id="TIGR00768">
    <property type="entry name" value="rimK_fam"/>
    <property type="match status" value="1"/>
</dbReference>
<evidence type="ECO:0000313" key="13">
    <source>
        <dbReference type="Proteomes" id="UP000520767"/>
    </source>
</evidence>
<evidence type="ECO:0000256" key="1">
    <source>
        <dbReference type="ARBA" id="ARBA00001946"/>
    </source>
</evidence>
<evidence type="ECO:0000256" key="8">
    <source>
        <dbReference type="ARBA" id="ARBA00022842"/>
    </source>
</evidence>
<protein>
    <submittedName>
        <fullName evidence="12">[lysine-biosynthesis-protein LysW]--L-2-aminoadipate ligase</fullName>
        <ecNumber evidence="12">6.3.2.43</ecNumber>
    </submittedName>
</protein>
<dbReference type="InterPro" id="IPR016185">
    <property type="entry name" value="PreATP-grasp_dom_sf"/>
</dbReference>
<dbReference type="GO" id="GO:0046872">
    <property type="term" value="F:metal ion binding"/>
    <property type="evidence" value="ECO:0007669"/>
    <property type="project" value="UniProtKB-KW"/>
</dbReference>
<dbReference type="FunFam" id="3.30.1490.20:FF:000025">
    <property type="entry name" value="Alpha-aminoadipate--LysW ligase LysX protein"/>
    <property type="match status" value="1"/>
</dbReference>
<comment type="cofactor">
    <cofactor evidence="1">
        <name>Mg(2+)</name>
        <dbReference type="ChEBI" id="CHEBI:18420"/>
    </cofactor>
</comment>
<keyword evidence="13" id="KW-1185">Reference proteome</keyword>
<keyword evidence="5" id="KW-0479">Metal-binding</keyword>
<sequence>MSGARGANHRGSLAVLTTRTRLEERLIFAALERRGLPYVQVDDRTLVHRLGAPGAVRYRGVLNRIMSHTRSVYATRIFEATGHRVFNPSGVVDVCGDKILTSLALVRAGLPHPETVLAVTPDAAIEAIERVGYPAVLKPAVGSWGRLLSKVNDRDAAETLIEHKQSLRSPIHNVYYVQEYVDKPDRDLRVIVIGDEVVAAVYRRSDHWITNTARGATTAVCAVTDELRSLALRAAAAVGGGILAVDLLERAGGELLVTEVNHTMEFHGLAAVAEVDIADLVVDHVDRNSPTDLVEAAA</sequence>
<dbReference type="GO" id="GO:0009085">
    <property type="term" value="P:lysine biosynthetic process"/>
    <property type="evidence" value="ECO:0007669"/>
    <property type="project" value="InterPro"/>
</dbReference>
<dbReference type="InterPro" id="IPR054562">
    <property type="entry name" value="LysX/ArgX_preATP_grasp"/>
</dbReference>